<keyword evidence="2" id="KW-0812">Transmembrane</keyword>
<reference evidence="7" key="2">
    <citation type="submission" date="2019-06" db="EMBL/GenBank/DDBJ databases">
        <title>Genomics analysis of Aphanomyces spp. identifies a new class of oomycete effector associated with host adaptation.</title>
        <authorList>
            <person name="Gaulin E."/>
        </authorList>
    </citation>
    <scope>NUCLEOTIDE SEQUENCE</scope>
    <source>
        <strain evidence="7">CBS 578.67</strain>
    </source>
</reference>
<dbReference type="PANTHER" id="PTHR47666">
    <property type="entry name" value="PROTEIN VASCULAR ASSOCIATED DEATH 1, CHLOROPLASTIC"/>
    <property type="match status" value="1"/>
</dbReference>
<evidence type="ECO:0000256" key="1">
    <source>
        <dbReference type="ARBA" id="ARBA00004167"/>
    </source>
</evidence>
<feature type="compositionally biased region" description="Low complexity" evidence="5">
    <location>
        <begin position="171"/>
        <end position="193"/>
    </location>
</feature>
<keyword evidence="4" id="KW-0472">Membrane</keyword>
<dbReference type="EMBL" id="VJMH01005173">
    <property type="protein sequence ID" value="KAF0699511.1"/>
    <property type="molecule type" value="Genomic_DNA"/>
</dbReference>
<dbReference type="Proteomes" id="UP000332933">
    <property type="component" value="Unassembled WGS sequence"/>
</dbReference>
<reference evidence="8 9" key="1">
    <citation type="submission" date="2019-03" db="EMBL/GenBank/DDBJ databases">
        <authorList>
            <person name="Gaulin E."/>
            <person name="Dumas B."/>
        </authorList>
    </citation>
    <scope>NUCLEOTIDE SEQUENCE [LARGE SCALE GENOMIC DNA]</scope>
    <source>
        <strain evidence="8">CBS 568.67</strain>
    </source>
</reference>
<evidence type="ECO:0000313" key="8">
    <source>
        <dbReference type="EMBL" id="VFT86811.1"/>
    </source>
</evidence>
<feature type="region of interest" description="Disordered" evidence="5">
    <location>
        <begin position="157"/>
        <end position="205"/>
    </location>
</feature>
<dbReference type="Pfam" id="PF16016">
    <property type="entry name" value="VASt"/>
    <property type="match status" value="1"/>
</dbReference>
<dbReference type="Pfam" id="PF02893">
    <property type="entry name" value="GRAM"/>
    <property type="match status" value="1"/>
</dbReference>
<accession>A0A485KPF3</accession>
<dbReference type="SMART" id="SM00568">
    <property type="entry name" value="GRAM"/>
    <property type="match status" value="1"/>
</dbReference>
<dbReference type="InterPro" id="IPR011993">
    <property type="entry name" value="PH-like_dom_sf"/>
</dbReference>
<dbReference type="PANTHER" id="PTHR47666:SF1">
    <property type="entry name" value="PROTEIN VASCULAR ASSOCIATED DEATH 1, CHLOROPLASTIC"/>
    <property type="match status" value="1"/>
</dbReference>
<evidence type="ECO:0000259" key="6">
    <source>
        <dbReference type="PROSITE" id="PS51778"/>
    </source>
</evidence>
<organism evidence="8 9">
    <name type="scientific">Aphanomyces stellatus</name>
    <dbReference type="NCBI Taxonomy" id="120398"/>
    <lineage>
        <taxon>Eukaryota</taxon>
        <taxon>Sar</taxon>
        <taxon>Stramenopiles</taxon>
        <taxon>Oomycota</taxon>
        <taxon>Saprolegniomycetes</taxon>
        <taxon>Saprolegniales</taxon>
        <taxon>Verrucalvaceae</taxon>
        <taxon>Aphanomyces</taxon>
    </lineage>
</organism>
<dbReference type="GO" id="GO:0016020">
    <property type="term" value="C:membrane"/>
    <property type="evidence" value="ECO:0007669"/>
    <property type="project" value="UniProtKB-SubCell"/>
</dbReference>
<dbReference type="AlphaFoldDB" id="A0A485KPF3"/>
<feature type="domain" description="VASt" evidence="6">
    <location>
        <begin position="206"/>
        <end position="374"/>
    </location>
</feature>
<dbReference type="EMBL" id="CAADRA010005194">
    <property type="protein sequence ID" value="VFT86811.1"/>
    <property type="molecule type" value="Genomic_DNA"/>
</dbReference>
<dbReference type="PROSITE" id="PS51778">
    <property type="entry name" value="VAST"/>
    <property type="match status" value="1"/>
</dbReference>
<feature type="region of interest" description="Disordered" evidence="5">
    <location>
        <begin position="475"/>
        <end position="496"/>
    </location>
</feature>
<evidence type="ECO:0000313" key="9">
    <source>
        <dbReference type="Proteomes" id="UP000332933"/>
    </source>
</evidence>
<evidence type="ECO:0000256" key="2">
    <source>
        <dbReference type="ARBA" id="ARBA00022692"/>
    </source>
</evidence>
<evidence type="ECO:0000256" key="4">
    <source>
        <dbReference type="ARBA" id="ARBA00023136"/>
    </source>
</evidence>
<feature type="compositionally biased region" description="Low complexity" evidence="5">
    <location>
        <begin position="406"/>
        <end position="418"/>
    </location>
</feature>
<evidence type="ECO:0000256" key="5">
    <source>
        <dbReference type="SAM" id="MobiDB-lite"/>
    </source>
</evidence>
<evidence type="ECO:0000313" key="7">
    <source>
        <dbReference type="EMBL" id="KAF0699511.1"/>
    </source>
</evidence>
<protein>
    <submittedName>
        <fullName evidence="8">Aste57867_9933 protein</fullName>
    </submittedName>
</protein>
<keyword evidence="3" id="KW-1133">Transmembrane helix</keyword>
<gene>
    <name evidence="8" type="primary">Aste57867_9933</name>
    <name evidence="7" type="ORF">As57867_009894</name>
    <name evidence="8" type="ORF">ASTE57867_9933</name>
</gene>
<name>A0A485KPF3_9STRA</name>
<dbReference type="OrthoDB" id="2162691at2759"/>
<dbReference type="Gene3D" id="2.30.29.30">
    <property type="entry name" value="Pleckstrin-homology domain (PH domain)/Phosphotyrosine-binding domain (PTB)"/>
    <property type="match status" value="1"/>
</dbReference>
<sequence>MQTESAEPSPTSSSCEEIDDDIISLGDGVVMAPVHDDVRDDIICAIFNLPKCTVFYQDFSCALVSTIVYHGRMYPAGDQVCFYSNLFGKETKLLIPYTSITEVGKTSSMFSHGLRIQTALKEYSFTSFWGNNRDYCASIIEALRQSKAPGGVLPSPISTAAVSPQSPPSSAPLASPPSSSTAAAATSTRSTETMPAEKVATDDPTPFVDVAHDSFDISTDDFVDKFMGDEAIYGIGEANRRRGATEIECELWIESPDVPDRWTRIVSFVQPVDAPIGPKSTRTQTRFRVDDATYVIDTETRLQDIPYGDCFKVDDRFVLTKLSPTSCDLVIQLRVVFSKSTMWRGLIESRAKSECKQKSLDWIQLAKTSLTPEGLPPWPANAAKATMRLGSPRKKAKSVSKAPSMPSDASAKKPTAATDTKKMHAPPRVASTHVRLAAIGTILIFISFHASRSDSVGCDYLSRVLSPPHPRRTLGGACGAAADSRPARGTPQYRRR</sequence>
<dbReference type="InterPro" id="IPR004182">
    <property type="entry name" value="GRAM"/>
</dbReference>
<proteinExistence type="predicted"/>
<keyword evidence="9" id="KW-1185">Reference proteome</keyword>
<evidence type="ECO:0000256" key="3">
    <source>
        <dbReference type="ARBA" id="ARBA00022989"/>
    </source>
</evidence>
<feature type="region of interest" description="Disordered" evidence="5">
    <location>
        <begin position="388"/>
        <end position="428"/>
    </location>
</feature>
<comment type="subcellular location">
    <subcellularLocation>
        <location evidence="1">Membrane</location>
        <topology evidence="1">Single-pass membrane protein</topology>
    </subcellularLocation>
</comment>
<dbReference type="InterPro" id="IPR031968">
    <property type="entry name" value="VASt"/>
</dbReference>